<gene>
    <name evidence="2" type="ORF">GpartN1_g3785.t1</name>
</gene>
<evidence type="ECO:0000313" key="3">
    <source>
        <dbReference type="Proteomes" id="UP001061958"/>
    </source>
</evidence>
<reference evidence="2" key="1">
    <citation type="journal article" date="2022" name="Proc. Natl. Acad. Sci. U.S.A.">
        <title>Life cycle and functional genomics of the unicellular red alga Galdieria for elucidating algal and plant evolution and industrial use.</title>
        <authorList>
            <person name="Hirooka S."/>
            <person name="Itabashi T."/>
            <person name="Ichinose T.M."/>
            <person name="Onuma R."/>
            <person name="Fujiwara T."/>
            <person name="Yamashita S."/>
            <person name="Jong L.W."/>
            <person name="Tomita R."/>
            <person name="Iwane A.H."/>
            <person name="Miyagishima S.Y."/>
        </authorList>
    </citation>
    <scope>NUCLEOTIDE SEQUENCE</scope>
    <source>
        <strain evidence="2">NBRC 102759</strain>
    </source>
</reference>
<organism evidence="2 3">
    <name type="scientific">Galdieria partita</name>
    <dbReference type="NCBI Taxonomy" id="83374"/>
    <lineage>
        <taxon>Eukaryota</taxon>
        <taxon>Rhodophyta</taxon>
        <taxon>Bangiophyceae</taxon>
        <taxon>Galdieriales</taxon>
        <taxon>Galdieriaceae</taxon>
        <taxon>Galdieria</taxon>
    </lineage>
</organism>
<evidence type="ECO:0000259" key="1">
    <source>
        <dbReference type="Pfam" id="PF10075"/>
    </source>
</evidence>
<keyword evidence="3" id="KW-1185">Reference proteome</keyword>
<proteinExistence type="predicted"/>
<dbReference type="InterPro" id="IPR033464">
    <property type="entry name" value="CSN8_PSD8_EIF3K"/>
</dbReference>
<dbReference type="EMBL" id="BQMJ01000029">
    <property type="protein sequence ID" value="GJQ11994.1"/>
    <property type="molecule type" value="Genomic_DNA"/>
</dbReference>
<dbReference type="Proteomes" id="UP001061958">
    <property type="component" value="Unassembled WGS sequence"/>
</dbReference>
<comment type="caution">
    <text evidence="2">The sequence shown here is derived from an EMBL/GenBank/DDBJ whole genome shotgun (WGS) entry which is preliminary data.</text>
</comment>
<evidence type="ECO:0000313" key="2">
    <source>
        <dbReference type="EMBL" id="GJQ11994.1"/>
    </source>
</evidence>
<dbReference type="AlphaFoldDB" id="A0A9C7UQK0"/>
<protein>
    <recommendedName>
        <fullName evidence="1">CSN8/PSMD8/EIF3K domain-containing protein</fullName>
    </recommendedName>
</protein>
<sequence length="209" mass="25021">MDNQSLFSLTSQHLSEALKRKDYKTSIVICEELELQSSLLGQPFEFYTLYFFLLLLENECNLAHFLWKRCPYSQREPRMGTLRDIALALSREDYERAFSLCKDRDWEELNEVAHDFLEAWRARLIEKLQLTYNFISLTDCCRYLGINREEWMEISKPYWHMEGEYVLLGDSKSRTEEEQGTSSHWEQQNPLETWTRQLMGLAKHVELEK</sequence>
<accession>A0A9C7UQK0</accession>
<dbReference type="Gene3D" id="1.25.40.990">
    <property type="match status" value="1"/>
</dbReference>
<feature type="domain" description="CSN8/PSMD8/EIF3K" evidence="1">
    <location>
        <begin position="45"/>
        <end position="168"/>
    </location>
</feature>
<reference evidence="2" key="2">
    <citation type="submission" date="2022-01" db="EMBL/GenBank/DDBJ databases">
        <authorList>
            <person name="Hirooka S."/>
            <person name="Miyagishima S.Y."/>
        </authorList>
    </citation>
    <scope>NUCLEOTIDE SEQUENCE</scope>
    <source>
        <strain evidence="2">NBRC 102759</strain>
    </source>
</reference>
<name>A0A9C7UQK0_9RHOD</name>
<dbReference type="Pfam" id="PF10075">
    <property type="entry name" value="CSN8_PSD8_EIF3K"/>
    <property type="match status" value="1"/>
</dbReference>
<dbReference type="OrthoDB" id="10356132at2759"/>